<proteinExistence type="predicted"/>
<dbReference type="OrthoDB" id="5220347at2759"/>
<gene>
    <name evidence="2" type="ORF">VMCG_03895</name>
</gene>
<dbReference type="STRING" id="356882.A0A423WUP4"/>
<feature type="compositionally biased region" description="Low complexity" evidence="1">
    <location>
        <begin position="190"/>
        <end position="205"/>
    </location>
</feature>
<feature type="region of interest" description="Disordered" evidence="1">
    <location>
        <begin position="190"/>
        <end position="223"/>
    </location>
</feature>
<feature type="compositionally biased region" description="Acidic residues" evidence="1">
    <location>
        <begin position="566"/>
        <end position="583"/>
    </location>
</feature>
<reference evidence="2 3" key="1">
    <citation type="submission" date="2015-09" db="EMBL/GenBank/DDBJ databases">
        <title>Host preference determinants of Valsa canker pathogens revealed by comparative genomics.</title>
        <authorList>
            <person name="Yin Z."/>
            <person name="Huang L."/>
        </authorList>
    </citation>
    <scope>NUCLEOTIDE SEQUENCE [LARGE SCALE GENOMIC DNA]</scope>
    <source>
        <strain evidence="2 3">03-1</strain>
    </source>
</reference>
<sequence>MEPFDEAGYPAGNQRDPRCFDDRPGELHMYVAPKEIQIGNTRDHNNRRLINLYNVPLGYNYIAPQINDGEEFAIGGDNAHIVKTLANHLKYRSDEKWHIVGIPESHLQNVAPMTNPSHVVVVARQGAPVPMPAAQAPQQDSQGAFGQGGLATQMDAINKLKAEVVRSGQDMAGWEEEGGRTNVVAFSGQQGQPFQQGQQSGYPPQNFGNSVQEGGDGGPAQAYTQDQQNFVYSQQGNFGAFGQGGAPAPSFPQVQQPVHSQQGNVGGSVQGGAEQFVPLAYQAFMASQQPGSRYDALAPGAEVLYKPEEDDWIFGEQGLALGQPDSNNNNADTSSGSNNDHHHHNNNNNIANANAGSVAPQDEIRLTPLLQPVAMPHEHPDPTTKVLRAHINSPGRFEDKSGTGQCDWCGRHGHEAVDCLRWDPEHFDKAACVVCNNAAHGVDECPRFLGMPRERRAFLLLDKGAWRPGVRSRFHAWTDYCTRGYWGRGFPMTRPFVRGLADDEGRGPVMRNLWKVWDYKRGVPREFYDARFDSVRKIVLAGLDERFQSERPFSLYGKKKGSSSTEADEEDVEDESEGGDPEQ</sequence>
<dbReference type="Proteomes" id="UP000283895">
    <property type="component" value="Unassembled WGS sequence"/>
</dbReference>
<dbReference type="SUPFAM" id="SSF57756">
    <property type="entry name" value="Retrovirus zinc finger-like domains"/>
    <property type="match status" value="1"/>
</dbReference>
<protein>
    <recommendedName>
        <fullName evidence="4">CCHC-type domain-containing protein</fullName>
    </recommendedName>
</protein>
<dbReference type="AlphaFoldDB" id="A0A423WUP4"/>
<dbReference type="GO" id="GO:0008270">
    <property type="term" value="F:zinc ion binding"/>
    <property type="evidence" value="ECO:0007669"/>
    <property type="project" value="InterPro"/>
</dbReference>
<accession>A0A423WUP4</accession>
<organism evidence="2 3">
    <name type="scientific">Cytospora schulzeri</name>
    <dbReference type="NCBI Taxonomy" id="448051"/>
    <lineage>
        <taxon>Eukaryota</taxon>
        <taxon>Fungi</taxon>
        <taxon>Dikarya</taxon>
        <taxon>Ascomycota</taxon>
        <taxon>Pezizomycotina</taxon>
        <taxon>Sordariomycetes</taxon>
        <taxon>Sordariomycetidae</taxon>
        <taxon>Diaporthales</taxon>
        <taxon>Cytosporaceae</taxon>
        <taxon>Cytospora</taxon>
    </lineage>
</organism>
<feature type="region of interest" description="Disordered" evidence="1">
    <location>
        <begin position="318"/>
        <end position="354"/>
    </location>
</feature>
<comment type="caution">
    <text evidence="2">The sequence shown here is derived from an EMBL/GenBank/DDBJ whole genome shotgun (WGS) entry which is preliminary data.</text>
</comment>
<evidence type="ECO:0000313" key="3">
    <source>
        <dbReference type="Proteomes" id="UP000283895"/>
    </source>
</evidence>
<dbReference type="EMBL" id="LKEA01000008">
    <property type="protein sequence ID" value="ROW07261.1"/>
    <property type="molecule type" value="Genomic_DNA"/>
</dbReference>
<dbReference type="InterPro" id="IPR036875">
    <property type="entry name" value="Znf_CCHC_sf"/>
</dbReference>
<evidence type="ECO:0000256" key="1">
    <source>
        <dbReference type="SAM" id="MobiDB-lite"/>
    </source>
</evidence>
<feature type="compositionally biased region" description="Polar residues" evidence="1">
    <location>
        <begin position="324"/>
        <end position="337"/>
    </location>
</feature>
<dbReference type="GO" id="GO:0003676">
    <property type="term" value="F:nucleic acid binding"/>
    <property type="evidence" value="ECO:0007669"/>
    <property type="project" value="InterPro"/>
</dbReference>
<evidence type="ECO:0008006" key="4">
    <source>
        <dbReference type="Google" id="ProtNLM"/>
    </source>
</evidence>
<evidence type="ECO:0000313" key="2">
    <source>
        <dbReference type="EMBL" id="ROW07261.1"/>
    </source>
</evidence>
<keyword evidence="3" id="KW-1185">Reference proteome</keyword>
<feature type="region of interest" description="Disordered" evidence="1">
    <location>
        <begin position="1"/>
        <end position="20"/>
    </location>
</feature>
<feature type="region of interest" description="Disordered" evidence="1">
    <location>
        <begin position="555"/>
        <end position="583"/>
    </location>
</feature>
<name>A0A423WUP4_9PEZI</name>